<evidence type="ECO:0000259" key="1">
    <source>
        <dbReference type="SMART" id="SM01126"/>
    </source>
</evidence>
<dbReference type="NCBIfam" id="NF033547">
    <property type="entry name" value="transpos_IS1595"/>
    <property type="match status" value="1"/>
</dbReference>
<sequence length="210" mass="24662">MNIYISNTRSTIQLEHCKLARNVRNASKRIRSILVQPKIISDQGRFRFGGPGCVVQIDESCLRKRKFNRGRIVRGEWVVGIYDTTQKRGVIVFVVRRNRENIFPVIQNFVIPGTTIWTDEWRAYTGLNEIGYVHNTVNHSRNFVDPVTGVCTNSVEAYWSRLKKFLRQINVLWSKLVAEHVDEFMWRETYCRGAVAFNVFLHQVRERYPL</sequence>
<dbReference type="PANTHER" id="PTHR47163:SF2">
    <property type="entry name" value="SI:DKEY-17M8.2"/>
    <property type="match status" value="1"/>
</dbReference>
<name>A0ABQ8TU02_PERAM</name>
<accession>A0ABQ8TU02</accession>
<gene>
    <name evidence="2" type="ORF">ANN_00438</name>
</gene>
<dbReference type="EMBL" id="JAJSOF020000003">
    <property type="protein sequence ID" value="KAJ4449044.1"/>
    <property type="molecule type" value="Genomic_DNA"/>
</dbReference>
<organism evidence="2 3">
    <name type="scientific">Periplaneta americana</name>
    <name type="common">American cockroach</name>
    <name type="synonym">Blatta americana</name>
    <dbReference type="NCBI Taxonomy" id="6978"/>
    <lineage>
        <taxon>Eukaryota</taxon>
        <taxon>Metazoa</taxon>
        <taxon>Ecdysozoa</taxon>
        <taxon>Arthropoda</taxon>
        <taxon>Hexapoda</taxon>
        <taxon>Insecta</taxon>
        <taxon>Pterygota</taxon>
        <taxon>Neoptera</taxon>
        <taxon>Polyneoptera</taxon>
        <taxon>Dictyoptera</taxon>
        <taxon>Blattodea</taxon>
        <taxon>Blattoidea</taxon>
        <taxon>Blattidae</taxon>
        <taxon>Blattinae</taxon>
        <taxon>Periplaneta</taxon>
    </lineage>
</organism>
<reference evidence="2 3" key="1">
    <citation type="journal article" date="2022" name="Allergy">
        <title>Genome assembly and annotation of Periplaneta americana reveal a comprehensive cockroach allergen profile.</title>
        <authorList>
            <person name="Wang L."/>
            <person name="Xiong Q."/>
            <person name="Saelim N."/>
            <person name="Wang L."/>
            <person name="Nong W."/>
            <person name="Wan A.T."/>
            <person name="Shi M."/>
            <person name="Liu X."/>
            <person name="Cao Q."/>
            <person name="Hui J.H.L."/>
            <person name="Sookrung N."/>
            <person name="Leung T.F."/>
            <person name="Tungtrongchitr A."/>
            <person name="Tsui S.K.W."/>
        </authorList>
    </citation>
    <scope>NUCLEOTIDE SEQUENCE [LARGE SCALE GENOMIC DNA]</scope>
    <source>
        <strain evidence="2">PWHHKU_190912</strain>
    </source>
</reference>
<dbReference type="InterPro" id="IPR024445">
    <property type="entry name" value="Tnp_ISXO2-like"/>
</dbReference>
<dbReference type="Proteomes" id="UP001148838">
    <property type="component" value="Unassembled WGS sequence"/>
</dbReference>
<dbReference type="PANTHER" id="PTHR47163">
    <property type="entry name" value="DDE_TNP_IS1595 DOMAIN-CONTAINING PROTEIN"/>
    <property type="match status" value="1"/>
</dbReference>
<feature type="domain" description="ISXO2-like transposase" evidence="1">
    <location>
        <begin position="47"/>
        <end position="189"/>
    </location>
</feature>
<proteinExistence type="predicted"/>
<evidence type="ECO:0000313" key="2">
    <source>
        <dbReference type="EMBL" id="KAJ4449044.1"/>
    </source>
</evidence>
<protein>
    <recommendedName>
        <fullName evidence="1">ISXO2-like transposase domain-containing protein</fullName>
    </recommendedName>
</protein>
<dbReference type="InterPro" id="IPR053164">
    <property type="entry name" value="IS1016-like_transposase"/>
</dbReference>
<evidence type="ECO:0000313" key="3">
    <source>
        <dbReference type="Proteomes" id="UP001148838"/>
    </source>
</evidence>
<dbReference type="Pfam" id="PF12762">
    <property type="entry name" value="DDE_Tnp_IS1595"/>
    <property type="match status" value="1"/>
</dbReference>
<keyword evidence="3" id="KW-1185">Reference proteome</keyword>
<dbReference type="SMART" id="SM01126">
    <property type="entry name" value="DDE_Tnp_IS1595"/>
    <property type="match status" value="1"/>
</dbReference>
<comment type="caution">
    <text evidence="2">The sequence shown here is derived from an EMBL/GenBank/DDBJ whole genome shotgun (WGS) entry which is preliminary data.</text>
</comment>